<keyword evidence="2" id="KW-0378">Hydrolase</keyword>
<dbReference type="InterPro" id="IPR029058">
    <property type="entry name" value="AB_hydrolase_fold"/>
</dbReference>
<accession>A0A6L5QQ23</accession>
<dbReference type="GO" id="GO:0016787">
    <property type="term" value="F:hydrolase activity"/>
    <property type="evidence" value="ECO:0007669"/>
    <property type="project" value="UniProtKB-KW"/>
</dbReference>
<dbReference type="AlphaFoldDB" id="A0A6L5QQ23"/>
<reference evidence="2 3" key="1">
    <citation type="submission" date="2019-11" db="EMBL/GenBank/DDBJ databases">
        <title>Novel species isolated from a subtropical stream in China.</title>
        <authorList>
            <person name="Lu H."/>
        </authorList>
    </citation>
    <scope>NUCLEOTIDE SEQUENCE [LARGE SCALE GENOMIC DNA]</scope>
    <source>
        <strain evidence="2 3">FT25W</strain>
    </source>
</reference>
<evidence type="ECO:0000313" key="2">
    <source>
        <dbReference type="EMBL" id="MRX10961.1"/>
    </source>
</evidence>
<dbReference type="PANTHER" id="PTHR46623:SF6">
    <property type="entry name" value="ALPHA_BETA-HYDROLASES SUPERFAMILY PROTEIN"/>
    <property type="match status" value="1"/>
</dbReference>
<evidence type="ECO:0000313" key="3">
    <source>
        <dbReference type="Proteomes" id="UP000481037"/>
    </source>
</evidence>
<dbReference type="InterPro" id="IPR002925">
    <property type="entry name" value="Dienelactn_hydro"/>
</dbReference>
<dbReference type="Proteomes" id="UP000481037">
    <property type="component" value="Unassembled WGS sequence"/>
</dbReference>
<dbReference type="EMBL" id="WKJM01000026">
    <property type="protein sequence ID" value="MRX10961.1"/>
    <property type="molecule type" value="Genomic_DNA"/>
</dbReference>
<gene>
    <name evidence="2" type="ORF">GJ697_24365</name>
</gene>
<dbReference type="PANTHER" id="PTHR46623">
    <property type="entry name" value="CARBOXYMETHYLENEBUTENOLIDASE-RELATED"/>
    <property type="match status" value="1"/>
</dbReference>
<organism evidence="2 3">
    <name type="scientific">Duganella alba</name>
    <dbReference type="NCBI Taxonomy" id="2666081"/>
    <lineage>
        <taxon>Bacteria</taxon>
        <taxon>Pseudomonadati</taxon>
        <taxon>Pseudomonadota</taxon>
        <taxon>Betaproteobacteria</taxon>
        <taxon>Burkholderiales</taxon>
        <taxon>Oxalobacteraceae</taxon>
        <taxon>Telluria group</taxon>
        <taxon>Duganella</taxon>
    </lineage>
</organism>
<dbReference type="SUPFAM" id="SSF53474">
    <property type="entry name" value="alpha/beta-Hydrolases"/>
    <property type="match status" value="1"/>
</dbReference>
<dbReference type="RefSeq" id="WP_154368880.1">
    <property type="nucleotide sequence ID" value="NZ_WKJM01000026.1"/>
</dbReference>
<protein>
    <submittedName>
        <fullName evidence="2">Dienelactone hydrolase family protein</fullName>
    </submittedName>
</protein>
<feature type="domain" description="Dienelactone hydrolase" evidence="1">
    <location>
        <begin position="17"/>
        <end position="231"/>
    </location>
</feature>
<dbReference type="Gene3D" id="3.40.50.1820">
    <property type="entry name" value="alpha/beta hydrolase"/>
    <property type="match status" value="1"/>
</dbReference>
<keyword evidence="3" id="KW-1185">Reference proteome</keyword>
<dbReference type="Pfam" id="PF01738">
    <property type="entry name" value="DLH"/>
    <property type="match status" value="1"/>
</dbReference>
<sequence>METNSQWIDIDTTDGTFGAYLSLPRGGKGPGIVLLQEIFGVNQHIRNVADQYAADGYVVIAPDLFWRHGARIELGYEDADWQRAVELMQATDFATSQQDIGATIKVLRGLDAVGNAKVASVGYCLGGRLSYHTAANGLVDAAVAYYGGGIQNALNRAPEITVPLLMHFGGADSHIPQDAVKSIAEAFDSNEQVEIHVYEGAEHGFNCNHRGSYHQRAAAQAHGNSLLFLGELL</sequence>
<evidence type="ECO:0000259" key="1">
    <source>
        <dbReference type="Pfam" id="PF01738"/>
    </source>
</evidence>
<dbReference type="InterPro" id="IPR051049">
    <property type="entry name" value="Dienelactone_hydrolase-like"/>
</dbReference>
<comment type="caution">
    <text evidence="2">The sequence shown here is derived from an EMBL/GenBank/DDBJ whole genome shotgun (WGS) entry which is preliminary data.</text>
</comment>
<proteinExistence type="predicted"/>
<name>A0A6L5QQ23_9BURK</name>